<sequence length="281" mass="31951">MDKLRQKDYFLFASAMYSQPISCSSLVEQATSPFVSFHQRLGCFHSDWHQHEWGQLIYAEKGCIHVNSRTKQILIPSGYGVWIPPDTDHEIRSTSSQTNIRSICFPVADNNGSLRQTISVFPMSTLLREMIRYTNRWNQGPVDEAQATTFLQTVQGLLPEEIDKAVIVYLPSTTHAKLLPITTYIQTHLARPINVQWLASEFGLSVRTLSRLFRQQLGTSFSGYCKIARIMRALELIELGCDNVSQVATDVGYESLATFSNNFLAICGHRPLQFIHSKRLY</sequence>
<dbReference type="Gene3D" id="2.60.120.10">
    <property type="entry name" value="Jelly Rolls"/>
    <property type="match status" value="1"/>
</dbReference>
<dbReference type="InterPro" id="IPR003313">
    <property type="entry name" value="AraC-bd"/>
</dbReference>
<dbReference type="InterPro" id="IPR009057">
    <property type="entry name" value="Homeodomain-like_sf"/>
</dbReference>
<evidence type="ECO:0000313" key="6">
    <source>
        <dbReference type="Proteomes" id="UP000477386"/>
    </source>
</evidence>
<dbReference type="PANTHER" id="PTHR11019">
    <property type="entry name" value="HTH-TYPE TRANSCRIPTIONAL REGULATOR NIMR"/>
    <property type="match status" value="1"/>
</dbReference>
<evidence type="ECO:0000256" key="2">
    <source>
        <dbReference type="ARBA" id="ARBA00023125"/>
    </source>
</evidence>
<dbReference type="SUPFAM" id="SSF46689">
    <property type="entry name" value="Homeodomain-like"/>
    <property type="match status" value="2"/>
</dbReference>
<accession>A0A6M0IQP1</accession>
<keyword evidence="3" id="KW-0804">Transcription</keyword>
<dbReference type="PROSITE" id="PS01124">
    <property type="entry name" value="HTH_ARAC_FAMILY_2"/>
    <property type="match status" value="1"/>
</dbReference>
<dbReference type="Gene3D" id="1.10.10.60">
    <property type="entry name" value="Homeodomain-like"/>
    <property type="match status" value="1"/>
</dbReference>
<evidence type="ECO:0000256" key="1">
    <source>
        <dbReference type="ARBA" id="ARBA00023015"/>
    </source>
</evidence>
<protein>
    <submittedName>
        <fullName evidence="5">Helix-turn-helix transcriptional regulator</fullName>
    </submittedName>
</protein>
<dbReference type="SUPFAM" id="SSF51182">
    <property type="entry name" value="RmlC-like cupins"/>
    <property type="match status" value="1"/>
</dbReference>
<dbReference type="AlphaFoldDB" id="A0A6M0IQP1"/>
<dbReference type="EMBL" id="JAAGNZ010000004">
    <property type="protein sequence ID" value="NEU70384.1"/>
    <property type="molecule type" value="Genomic_DNA"/>
</dbReference>
<dbReference type="PANTHER" id="PTHR11019:SF199">
    <property type="entry name" value="HTH-TYPE TRANSCRIPTIONAL REGULATOR NIMR"/>
    <property type="match status" value="1"/>
</dbReference>
<gene>
    <name evidence="5" type="ORF">GK091_26155</name>
</gene>
<dbReference type="Pfam" id="PF02311">
    <property type="entry name" value="AraC_binding"/>
    <property type="match status" value="1"/>
</dbReference>
<name>A0A6M0IQP1_9BACT</name>
<evidence type="ECO:0000313" key="5">
    <source>
        <dbReference type="EMBL" id="NEU70384.1"/>
    </source>
</evidence>
<comment type="caution">
    <text evidence="5">The sequence shown here is derived from an EMBL/GenBank/DDBJ whole genome shotgun (WGS) entry which is preliminary data.</text>
</comment>
<dbReference type="GO" id="GO:0003700">
    <property type="term" value="F:DNA-binding transcription factor activity"/>
    <property type="evidence" value="ECO:0007669"/>
    <property type="project" value="InterPro"/>
</dbReference>
<feature type="domain" description="HTH araC/xylS-type" evidence="4">
    <location>
        <begin position="179"/>
        <end position="277"/>
    </location>
</feature>
<dbReference type="Proteomes" id="UP000477386">
    <property type="component" value="Unassembled WGS sequence"/>
</dbReference>
<dbReference type="GO" id="GO:0043565">
    <property type="term" value="F:sequence-specific DNA binding"/>
    <property type="evidence" value="ECO:0007669"/>
    <property type="project" value="InterPro"/>
</dbReference>
<keyword evidence="2" id="KW-0238">DNA-binding</keyword>
<evidence type="ECO:0000259" key="4">
    <source>
        <dbReference type="PROSITE" id="PS01124"/>
    </source>
</evidence>
<dbReference type="InterPro" id="IPR011051">
    <property type="entry name" value="RmlC_Cupin_sf"/>
</dbReference>
<dbReference type="Pfam" id="PF12833">
    <property type="entry name" value="HTH_18"/>
    <property type="match status" value="1"/>
</dbReference>
<dbReference type="RefSeq" id="WP_164043691.1">
    <property type="nucleotide sequence ID" value="NZ_JAAGNZ010000004.1"/>
</dbReference>
<keyword evidence="6" id="KW-1185">Reference proteome</keyword>
<dbReference type="InterPro" id="IPR018060">
    <property type="entry name" value="HTH_AraC"/>
</dbReference>
<proteinExistence type="predicted"/>
<evidence type="ECO:0000256" key="3">
    <source>
        <dbReference type="ARBA" id="ARBA00023163"/>
    </source>
</evidence>
<keyword evidence="1" id="KW-0805">Transcription regulation</keyword>
<dbReference type="InterPro" id="IPR014710">
    <property type="entry name" value="RmlC-like_jellyroll"/>
</dbReference>
<dbReference type="SMART" id="SM00342">
    <property type="entry name" value="HTH_ARAC"/>
    <property type="match status" value="1"/>
</dbReference>
<dbReference type="CDD" id="cd06124">
    <property type="entry name" value="cupin_NimR-like_N"/>
    <property type="match status" value="1"/>
</dbReference>
<organism evidence="5 6">
    <name type="scientific">Spirosoma agri</name>
    <dbReference type="NCBI Taxonomy" id="1987381"/>
    <lineage>
        <taxon>Bacteria</taxon>
        <taxon>Pseudomonadati</taxon>
        <taxon>Bacteroidota</taxon>
        <taxon>Cytophagia</taxon>
        <taxon>Cytophagales</taxon>
        <taxon>Cytophagaceae</taxon>
        <taxon>Spirosoma</taxon>
    </lineage>
</organism>
<reference evidence="5 6" key="1">
    <citation type="submission" date="2020-02" db="EMBL/GenBank/DDBJ databases">
        <title>Draft genome sequence of two Spirosoma agri KCTC 52727 and Spirosoma terrae KCTC 52035.</title>
        <authorList>
            <person name="Rojas J."/>
            <person name="Ambika Manirajan B."/>
            <person name="Ratering S."/>
            <person name="Suarez C."/>
            <person name="Schnell S."/>
        </authorList>
    </citation>
    <scope>NUCLEOTIDE SEQUENCE [LARGE SCALE GENOMIC DNA]</scope>
    <source>
        <strain evidence="5 6">KCTC 52727</strain>
    </source>
</reference>